<keyword evidence="5" id="KW-0479">Metal-binding</keyword>
<feature type="region of interest" description="Disordered" evidence="8">
    <location>
        <begin position="320"/>
        <end position="361"/>
    </location>
</feature>
<dbReference type="InterPro" id="IPR027806">
    <property type="entry name" value="HARBI1_dom"/>
</dbReference>
<feature type="compositionally biased region" description="Acidic residues" evidence="8">
    <location>
        <begin position="339"/>
        <end position="355"/>
    </location>
</feature>
<feature type="region of interest" description="Disordered" evidence="8">
    <location>
        <begin position="167"/>
        <end position="227"/>
    </location>
</feature>
<evidence type="ECO:0000256" key="7">
    <source>
        <dbReference type="ARBA" id="ARBA00023242"/>
    </source>
</evidence>
<dbReference type="GO" id="GO:0046872">
    <property type="term" value="F:metal ion binding"/>
    <property type="evidence" value="ECO:0007669"/>
    <property type="project" value="UniProtKB-KW"/>
</dbReference>
<protein>
    <recommendedName>
        <fullName evidence="13">DDE Tnp4 domain-containing protein</fullName>
    </recommendedName>
</protein>
<gene>
    <name evidence="12" type="ORF">SVIM_LOCUS51233</name>
</gene>
<dbReference type="InterPro" id="IPR045249">
    <property type="entry name" value="HARBI1-like"/>
</dbReference>
<feature type="domain" description="DDE Tnp4" evidence="10">
    <location>
        <begin position="475"/>
        <end position="610"/>
    </location>
</feature>
<evidence type="ECO:0000259" key="9">
    <source>
        <dbReference type="Pfam" id="PF12776"/>
    </source>
</evidence>
<evidence type="ECO:0000256" key="3">
    <source>
        <dbReference type="ARBA" id="ARBA00006958"/>
    </source>
</evidence>
<dbReference type="InterPro" id="IPR024752">
    <property type="entry name" value="Myb/SANT-like_dom"/>
</dbReference>
<evidence type="ECO:0000256" key="4">
    <source>
        <dbReference type="ARBA" id="ARBA00022722"/>
    </source>
</evidence>
<keyword evidence="6" id="KW-0378">Hydrolase</keyword>
<keyword evidence="4" id="KW-0540">Nuclease</keyword>
<evidence type="ECO:0008006" key="13">
    <source>
        <dbReference type="Google" id="ProtNLM"/>
    </source>
</evidence>
<proteinExistence type="inferred from homology"/>
<evidence type="ECO:0000256" key="2">
    <source>
        <dbReference type="ARBA" id="ARBA00004123"/>
    </source>
</evidence>
<dbReference type="GO" id="GO:0005634">
    <property type="term" value="C:nucleus"/>
    <property type="evidence" value="ECO:0007669"/>
    <property type="project" value="UniProtKB-SubCell"/>
</dbReference>
<evidence type="ECO:0000256" key="6">
    <source>
        <dbReference type="ARBA" id="ARBA00022801"/>
    </source>
</evidence>
<comment type="subcellular location">
    <subcellularLocation>
        <location evidence="2">Nucleus</location>
    </subcellularLocation>
</comment>
<evidence type="ECO:0000256" key="8">
    <source>
        <dbReference type="SAM" id="MobiDB-lite"/>
    </source>
</evidence>
<dbReference type="Pfam" id="PF13359">
    <property type="entry name" value="DDE_Tnp_4"/>
    <property type="match status" value="1"/>
</dbReference>
<dbReference type="InterPro" id="IPR058353">
    <property type="entry name" value="DUF8040"/>
</dbReference>
<dbReference type="GO" id="GO:0004518">
    <property type="term" value="F:nuclease activity"/>
    <property type="evidence" value="ECO:0007669"/>
    <property type="project" value="UniProtKB-KW"/>
</dbReference>
<evidence type="ECO:0000259" key="11">
    <source>
        <dbReference type="Pfam" id="PF26138"/>
    </source>
</evidence>
<organism evidence="12">
    <name type="scientific">Salix viminalis</name>
    <name type="common">Common osier</name>
    <name type="synonym">Basket willow</name>
    <dbReference type="NCBI Taxonomy" id="40686"/>
    <lineage>
        <taxon>Eukaryota</taxon>
        <taxon>Viridiplantae</taxon>
        <taxon>Streptophyta</taxon>
        <taxon>Embryophyta</taxon>
        <taxon>Tracheophyta</taxon>
        <taxon>Spermatophyta</taxon>
        <taxon>Magnoliopsida</taxon>
        <taxon>eudicotyledons</taxon>
        <taxon>Gunneridae</taxon>
        <taxon>Pentapetalae</taxon>
        <taxon>rosids</taxon>
        <taxon>fabids</taxon>
        <taxon>Malpighiales</taxon>
        <taxon>Salicaceae</taxon>
        <taxon>Saliceae</taxon>
        <taxon>Salix</taxon>
    </lineage>
</organism>
<dbReference type="Pfam" id="PF26138">
    <property type="entry name" value="DUF8040"/>
    <property type="match status" value="1"/>
</dbReference>
<dbReference type="PANTHER" id="PTHR22930:SF221">
    <property type="entry name" value="NUCLEASE HARBI1"/>
    <property type="match status" value="1"/>
</dbReference>
<dbReference type="EMBL" id="CAADRP010000202">
    <property type="protein sequence ID" value="VFU24878.1"/>
    <property type="molecule type" value="Genomic_DNA"/>
</dbReference>
<evidence type="ECO:0000256" key="5">
    <source>
        <dbReference type="ARBA" id="ARBA00022723"/>
    </source>
</evidence>
<reference evidence="12" key="1">
    <citation type="submission" date="2019-03" db="EMBL/GenBank/DDBJ databases">
        <authorList>
            <person name="Mank J."/>
            <person name="Almeida P."/>
        </authorList>
    </citation>
    <scope>NUCLEOTIDE SEQUENCE</scope>
    <source>
        <strain evidence="12">78183</strain>
    </source>
</reference>
<evidence type="ECO:0000256" key="1">
    <source>
        <dbReference type="ARBA" id="ARBA00001968"/>
    </source>
</evidence>
<feature type="compositionally biased region" description="Acidic residues" evidence="8">
    <location>
        <begin position="167"/>
        <end position="178"/>
    </location>
</feature>
<dbReference type="Pfam" id="PF12776">
    <property type="entry name" value="Myb_DNA-bind_3"/>
    <property type="match status" value="1"/>
</dbReference>
<evidence type="ECO:0000259" key="10">
    <source>
        <dbReference type="Pfam" id="PF13359"/>
    </source>
</evidence>
<evidence type="ECO:0000313" key="12">
    <source>
        <dbReference type="EMBL" id="VFU24878.1"/>
    </source>
</evidence>
<feature type="domain" description="DUF8040" evidence="11">
    <location>
        <begin position="356"/>
        <end position="437"/>
    </location>
</feature>
<name>A0A6N2KB51_SALVM</name>
<comment type="similarity">
    <text evidence="3">Belongs to the HARBI1 family.</text>
</comment>
<dbReference type="AlphaFoldDB" id="A0A6N2KB51"/>
<feature type="domain" description="Myb/SANT-like" evidence="9">
    <location>
        <begin position="12"/>
        <end position="103"/>
    </location>
</feature>
<keyword evidence="7" id="KW-0539">Nucleus</keyword>
<accession>A0A6N2KB51</accession>
<dbReference type="PANTHER" id="PTHR22930">
    <property type="match status" value="1"/>
</dbReference>
<comment type="cofactor">
    <cofactor evidence="1">
        <name>a divalent metal cation</name>
        <dbReference type="ChEBI" id="CHEBI:60240"/>
    </cofactor>
</comment>
<sequence length="717" mass="80938">MDNFESTDKAAWNKEMLHIFCDLCIKAIDMGMTPNTHFDKSGWKFISTSFKEKTDHAFTKTQFKNKWDGCKKDWRIWMKLIAKTGVGWSNELGTIAASDEWWRSKIQEIRGAKKFRHTGIEPSLKFKFDRMFSGVSATGQYAWAPSSGPVGANEDDLETFTVGLEGADLEEGSGDSEENVNYNNENRTPRGVGRVHMSSSSNTKSSGKRKEQEHPAPRGGKKKSPGIGAQLVSLQQQLLDSMSSMSDSTSASRDLPGCSIAEVMAEFQSVPGATDNDGFFYLATECLHVRRNREIGVLEDDNDSVMDRVVDHINFGGYEGTSNANIDDETCNNENSGGGDDDKDSNDSSDSDDSDDGHWSRSVNMFRMDKDTLLDLCNALETHYGLKPSRRMSVIEKVGMFLFTLAVGASNRHVQERFQHSGETVSRCMKEVLKAVCLFAVDVIKPTDREFIDTPIQIAMDPRFMPHFKNCIGAIDGTHVRVTISAKNQIPFIGRKGVPTQNIMAACGFDMQFIFVWAGWEGSAHDTRIFYEAIDSRIINFPKPPQEKYYLVDAGYPNEYGYLGPYRGERYHLQDFQRRGQPSGHEEVFNRAHSSLRNVIERTFGVWKQRRSQHDVDFVQYDCNPNYVRDDVFPDIVARDNSQGLQMPSRMDYVRDNIMIIVVGQPLSHDDVITYILTGLNHEYDSFVASISSHTNSITFEEIYSLLLISEARLSRH</sequence>
<dbReference type="GO" id="GO:0016787">
    <property type="term" value="F:hydrolase activity"/>
    <property type="evidence" value="ECO:0007669"/>
    <property type="project" value="UniProtKB-KW"/>
</dbReference>